<evidence type="ECO:0000256" key="2">
    <source>
        <dbReference type="ARBA" id="ARBA00023315"/>
    </source>
</evidence>
<evidence type="ECO:0000256" key="1">
    <source>
        <dbReference type="ARBA" id="ARBA00022679"/>
    </source>
</evidence>
<dbReference type="InterPro" id="IPR016181">
    <property type="entry name" value="Acyl_CoA_acyltransferase"/>
</dbReference>
<comment type="caution">
    <text evidence="5">The sequence shown here is derived from an EMBL/GenBank/DDBJ whole genome shotgun (WGS) entry which is preliminary data.</text>
</comment>
<name>A0A317K399_9ACTN</name>
<dbReference type="RefSeq" id="WP_109945159.1">
    <property type="nucleotide sequence ID" value="NZ_QGSU01000724.1"/>
</dbReference>
<protein>
    <submittedName>
        <fullName evidence="5">GNAT family N-acetyltransferase</fullName>
    </submittedName>
</protein>
<keyword evidence="2" id="KW-0012">Acyltransferase</keyword>
<keyword evidence="6" id="KW-1185">Reference proteome</keyword>
<sequence length="183" mass="20772">MNIRPMNQADINAVLTLMTLGDPYVKPRTESDYWLYAKLFSSTTPLTFIDGQLVGVIVAFRSQDNPSEIYVQDVMVRPNFRRRGVATELLNSVIAQGQAWDCRRLFLTSEPENNAAHVAWLSYGFENLPGNMIERGVQVQSDYKGPGKHRAIYEYRIVSPSRGHGCRERWDDPATPHSSPLRS</sequence>
<dbReference type="InterPro" id="IPR051556">
    <property type="entry name" value="N-term/lysine_N-AcTrnsfr"/>
</dbReference>
<dbReference type="Pfam" id="PF00583">
    <property type="entry name" value="Acetyltransf_1"/>
    <property type="match status" value="1"/>
</dbReference>
<gene>
    <name evidence="5" type="ORF">DLJ46_14325</name>
</gene>
<dbReference type="InterPro" id="IPR000182">
    <property type="entry name" value="GNAT_dom"/>
</dbReference>
<evidence type="ECO:0000256" key="3">
    <source>
        <dbReference type="SAM" id="MobiDB-lite"/>
    </source>
</evidence>
<dbReference type="Proteomes" id="UP000245683">
    <property type="component" value="Unassembled WGS sequence"/>
</dbReference>
<dbReference type="InterPro" id="IPR017255">
    <property type="entry name" value="AcTrfase_GNAT_prd"/>
</dbReference>
<dbReference type="GO" id="GO:0016747">
    <property type="term" value="F:acyltransferase activity, transferring groups other than amino-acyl groups"/>
    <property type="evidence" value="ECO:0007669"/>
    <property type="project" value="InterPro"/>
</dbReference>
<dbReference type="PANTHER" id="PTHR42919">
    <property type="entry name" value="N-ALPHA-ACETYLTRANSFERASE"/>
    <property type="match status" value="1"/>
</dbReference>
<dbReference type="CDD" id="cd04301">
    <property type="entry name" value="NAT_SF"/>
    <property type="match status" value="1"/>
</dbReference>
<dbReference type="EMBL" id="QGSV01000183">
    <property type="protein sequence ID" value="PWU47589.1"/>
    <property type="molecule type" value="Genomic_DNA"/>
</dbReference>
<dbReference type="OrthoDB" id="4549080at2"/>
<dbReference type="PANTHER" id="PTHR42919:SF8">
    <property type="entry name" value="N-ALPHA-ACETYLTRANSFERASE 50"/>
    <property type="match status" value="1"/>
</dbReference>
<organism evidence="5 6">
    <name type="scientific">Micromonospora globispora</name>
    <dbReference type="NCBI Taxonomy" id="1450148"/>
    <lineage>
        <taxon>Bacteria</taxon>
        <taxon>Bacillati</taxon>
        <taxon>Actinomycetota</taxon>
        <taxon>Actinomycetes</taxon>
        <taxon>Micromonosporales</taxon>
        <taxon>Micromonosporaceae</taxon>
        <taxon>Micromonospora</taxon>
    </lineage>
</organism>
<dbReference type="Gene3D" id="3.40.630.30">
    <property type="match status" value="1"/>
</dbReference>
<evidence type="ECO:0000259" key="4">
    <source>
        <dbReference type="PROSITE" id="PS51186"/>
    </source>
</evidence>
<dbReference type="AlphaFoldDB" id="A0A317K399"/>
<proteinExistence type="predicted"/>
<feature type="domain" description="N-acetyltransferase" evidence="4">
    <location>
        <begin position="1"/>
        <end position="159"/>
    </location>
</feature>
<dbReference type="PIRSF" id="PIRSF037663">
    <property type="entry name" value="Acetyltransf_GNAT_prd"/>
    <property type="match status" value="1"/>
</dbReference>
<keyword evidence="1 5" id="KW-0808">Transferase</keyword>
<feature type="compositionally biased region" description="Basic and acidic residues" evidence="3">
    <location>
        <begin position="165"/>
        <end position="174"/>
    </location>
</feature>
<reference evidence="6" key="1">
    <citation type="submission" date="2018-05" db="EMBL/GenBank/DDBJ databases">
        <title>Micromonospora globispora sp. nov. and Micromonospora rugosa sp. nov., isolated from marine sediment.</title>
        <authorList>
            <person name="Carro L."/>
            <person name="Aysel V."/>
            <person name="Cetin D."/>
            <person name="Igual J.M."/>
            <person name="Klenk H.-P."/>
            <person name="Trujillo M.E."/>
            <person name="Sahin N."/>
        </authorList>
    </citation>
    <scope>NUCLEOTIDE SEQUENCE [LARGE SCALE GENOMIC DNA]</scope>
    <source>
        <strain evidence="6">S2904</strain>
    </source>
</reference>
<dbReference type="SUPFAM" id="SSF55729">
    <property type="entry name" value="Acyl-CoA N-acyltransferases (Nat)"/>
    <property type="match status" value="1"/>
</dbReference>
<accession>A0A317K399</accession>
<feature type="region of interest" description="Disordered" evidence="3">
    <location>
        <begin position="162"/>
        <end position="183"/>
    </location>
</feature>
<dbReference type="PROSITE" id="PS51186">
    <property type="entry name" value="GNAT"/>
    <property type="match status" value="1"/>
</dbReference>
<evidence type="ECO:0000313" key="6">
    <source>
        <dbReference type="Proteomes" id="UP000245683"/>
    </source>
</evidence>
<evidence type="ECO:0000313" key="5">
    <source>
        <dbReference type="EMBL" id="PWU47589.1"/>
    </source>
</evidence>